<dbReference type="GO" id="GO:0016787">
    <property type="term" value="F:hydrolase activity"/>
    <property type="evidence" value="ECO:0007669"/>
    <property type="project" value="UniProtKB-KW"/>
</dbReference>
<dbReference type="Gene3D" id="3.40.50.300">
    <property type="entry name" value="P-loop containing nucleotide triphosphate hydrolases"/>
    <property type="match status" value="1"/>
</dbReference>
<dbReference type="AlphaFoldDB" id="A0A511MZ52"/>
<reference evidence="5 6" key="1">
    <citation type="submission" date="2019-07" db="EMBL/GenBank/DDBJ databases">
        <title>Whole genome shotgun sequence of Deinococcus cellulosilyticus NBRC 106333.</title>
        <authorList>
            <person name="Hosoyama A."/>
            <person name="Uohara A."/>
            <person name="Ohji S."/>
            <person name="Ichikawa N."/>
        </authorList>
    </citation>
    <scope>NUCLEOTIDE SEQUENCE [LARGE SCALE GENOMIC DNA]</scope>
    <source>
        <strain evidence="5 6">NBRC 106333</strain>
    </source>
</reference>
<comment type="caution">
    <text evidence="5">The sequence shown here is derived from an EMBL/GenBank/DDBJ whole genome shotgun (WGS) entry which is preliminary data.</text>
</comment>
<evidence type="ECO:0000256" key="3">
    <source>
        <dbReference type="ARBA" id="ARBA00022806"/>
    </source>
</evidence>
<evidence type="ECO:0000256" key="4">
    <source>
        <dbReference type="ARBA" id="ARBA00022840"/>
    </source>
</evidence>
<dbReference type="InterPro" id="IPR013986">
    <property type="entry name" value="DExx_box_DNA_helicase_dom_sf"/>
</dbReference>
<dbReference type="EMBL" id="BJXB01000005">
    <property type="protein sequence ID" value="GEM45822.1"/>
    <property type="molecule type" value="Genomic_DNA"/>
</dbReference>
<gene>
    <name evidence="5" type="ORF">DC3_14570</name>
</gene>
<dbReference type="Proteomes" id="UP000321306">
    <property type="component" value="Unassembled WGS sequence"/>
</dbReference>
<keyword evidence="1" id="KW-0547">Nucleotide-binding</keyword>
<keyword evidence="4" id="KW-0067">ATP-binding</keyword>
<name>A0A511MZ52_DEIC1</name>
<protein>
    <recommendedName>
        <fullName evidence="7">DNA helicase</fullName>
    </recommendedName>
</protein>
<sequence>MSMRRILVGAAGSGKTTAILKHAWTHAKDGVTLFCLPHQRGDLLRRLAAQPTLNVRVTDLQSVAYEILEQGGNEKNFLSIPGRVALLGRLLMSERKDYPTPGEAALYSQAIGDLKRQGMFGRIDGRKVGAQGKLLLNLATKYQQELHSRNLMDLDDVREVASVLLENGLQWSSRPRHILIDGYSELNPLELRLIRALALTAKSLILTLPVGAPFPYQTRLGRKDIEAYAEHLKANITELSYKFMPAFQVQVYPNVTREARQVVAQVKTALLEGTPASEMALVVPRESATAHLLKLAEEARIPLIDEQPGTPVDSFHGRKLMTLLSTRRRNYPTRDLFDLALYYEGLHRVAEELELRGLNGIHAHLLEGVNREALSLLMLETAPTDGSATGWINWIETLLNRIHYPEEARDPIRIMAREVYELIPSEGQKHSVLEDWLMALLPSVPVNREQQEGVRVLTPEQITGRRFSRIWLMNATEHQYLLEEKEDFFFTEEERVQLGLPRSMRGIAESLFYEVITRAPQVTLSYASADRDGVQRPHRLLAQMGHPTTPPVKPMSPLEYALSTRDIKLGTPDWWTKVPPVREVRGWMLARYLPCKLRGYLSSHTEKTSGGLFSRQDRTRMERLLRQSAWEAQPEPVLDGVYSDHFKQQVARHLKDNLPPRPDLPNLRVFRDFKLGEFRFRPHAYQPFPDTRKANIYVVTQEPDIRSLLKNNPEHLWVYAAFQEAGWTVELYTWDLYGKPRRRSVFDNQVKEAWTQLHDLKDSLARGDVTPSAGFHCFDCTFKQVCRIG</sequence>
<organism evidence="5 6">
    <name type="scientific">Deinococcus cellulosilyticus (strain DSM 18568 / NBRC 106333 / KACC 11606 / 5516J-15)</name>
    <dbReference type="NCBI Taxonomy" id="1223518"/>
    <lineage>
        <taxon>Bacteria</taxon>
        <taxon>Thermotogati</taxon>
        <taxon>Deinococcota</taxon>
        <taxon>Deinococci</taxon>
        <taxon>Deinococcales</taxon>
        <taxon>Deinococcaceae</taxon>
        <taxon>Deinococcus</taxon>
    </lineage>
</organism>
<evidence type="ECO:0000256" key="1">
    <source>
        <dbReference type="ARBA" id="ARBA00022741"/>
    </source>
</evidence>
<evidence type="ECO:0008006" key="7">
    <source>
        <dbReference type="Google" id="ProtNLM"/>
    </source>
</evidence>
<evidence type="ECO:0000313" key="5">
    <source>
        <dbReference type="EMBL" id="GEM45822.1"/>
    </source>
</evidence>
<keyword evidence="2" id="KW-0378">Hydrolase</keyword>
<dbReference type="SUPFAM" id="SSF52540">
    <property type="entry name" value="P-loop containing nucleoside triphosphate hydrolases"/>
    <property type="match status" value="1"/>
</dbReference>
<dbReference type="GO" id="GO:0004386">
    <property type="term" value="F:helicase activity"/>
    <property type="evidence" value="ECO:0007669"/>
    <property type="project" value="UniProtKB-KW"/>
</dbReference>
<dbReference type="Gene3D" id="1.10.10.160">
    <property type="match status" value="1"/>
</dbReference>
<proteinExistence type="predicted"/>
<accession>A0A511MZ52</accession>
<keyword evidence="6" id="KW-1185">Reference proteome</keyword>
<evidence type="ECO:0000313" key="6">
    <source>
        <dbReference type="Proteomes" id="UP000321306"/>
    </source>
</evidence>
<dbReference type="InterPro" id="IPR027417">
    <property type="entry name" value="P-loop_NTPase"/>
</dbReference>
<evidence type="ECO:0000256" key="2">
    <source>
        <dbReference type="ARBA" id="ARBA00022801"/>
    </source>
</evidence>
<keyword evidence="3" id="KW-0347">Helicase</keyword>
<dbReference type="GO" id="GO:0005524">
    <property type="term" value="F:ATP binding"/>
    <property type="evidence" value="ECO:0007669"/>
    <property type="project" value="UniProtKB-KW"/>
</dbReference>